<organism evidence="1 2">
    <name type="scientific">Polyporus arcularius HHB13444</name>
    <dbReference type="NCBI Taxonomy" id="1314778"/>
    <lineage>
        <taxon>Eukaryota</taxon>
        <taxon>Fungi</taxon>
        <taxon>Dikarya</taxon>
        <taxon>Basidiomycota</taxon>
        <taxon>Agaricomycotina</taxon>
        <taxon>Agaricomycetes</taxon>
        <taxon>Polyporales</taxon>
        <taxon>Polyporaceae</taxon>
        <taxon>Polyporus</taxon>
    </lineage>
</organism>
<dbReference type="Proteomes" id="UP000308197">
    <property type="component" value="Unassembled WGS sequence"/>
</dbReference>
<feature type="non-terminal residue" evidence="1">
    <location>
        <position position="95"/>
    </location>
</feature>
<dbReference type="InParanoid" id="A0A5C3NNA4"/>
<evidence type="ECO:0000313" key="1">
    <source>
        <dbReference type="EMBL" id="TFK78714.1"/>
    </source>
</evidence>
<dbReference type="STRING" id="1314778.A0A5C3NNA4"/>
<sequence length="95" mass="10319">MNTINASTGFSPFQLHLGQSPRILPPLFDNAALQTSSSFPMDADSTVKLLRQIDTDVLKAQDNHLIAKLAQAQAVNHECGPEPLFKEGDLVMIST</sequence>
<name>A0A5C3NNA4_9APHY</name>
<proteinExistence type="predicted"/>
<accession>A0A5C3NNA4</accession>
<dbReference type="AlphaFoldDB" id="A0A5C3NNA4"/>
<keyword evidence="2" id="KW-1185">Reference proteome</keyword>
<reference evidence="1 2" key="1">
    <citation type="journal article" date="2019" name="Nat. Ecol. Evol.">
        <title>Megaphylogeny resolves global patterns of mushroom evolution.</title>
        <authorList>
            <person name="Varga T."/>
            <person name="Krizsan K."/>
            <person name="Foldi C."/>
            <person name="Dima B."/>
            <person name="Sanchez-Garcia M."/>
            <person name="Sanchez-Ramirez S."/>
            <person name="Szollosi G.J."/>
            <person name="Szarkandi J.G."/>
            <person name="Papp V."/>
            <person name="Albert L."/>
            <person name="Andreopoulos W."/>
            <person name="Angelini C."/>
            <person name="Antonin V."/>
            <person name="Barry K.W."/>
            <person name="Bougher N.L."/>
            <person name="Buchanan P."/>
            <person name="Buyck B."/>
            <person name="Bense V."/>
            <person name="Catcheside P."/>
            <person name="Chovatia M."/>
            <person name="Cooper J."/>
            <person name="Damon W."/>
            <person name="Desjardin D."/>
            <person name="Finy P."/>
            <person name="Geml J."/>
            <person name="Haridas S."/>
            <person name="Hughes K."/>
            <person name="Justo A."/>
            <person name="Karasinski D."/>
            <person name="Kautmanova I."/>
            <person name="Kiss B."/>
            <person name="Kocsube S."/>
            <person name="Kotiranta H."/>
            <person name="LaButti K.M."/>
            <person name="Lechner B.E."/>
            <person name="Liimatainen K."/>
            <person name="Lipzen A."/>
            <person name="Lukacs Z."/>
            <person name="Mihaltcheva S."/>
            <person name="Morgado L.N."/>
            <person name="Niskanen T."/>
            <person name="Noordeloos M.E."/>
            <person name="Ohm R.A."/>
            <person name="Ortiz-Santana B."/>
            <person name="Ovrebo C."/>
            <person name="Racz N."/>
            <person name="Riley R."/>
            <person name="Savchenko A."/>
            <person name="Shiryaev A."/>
            <person name="Soop K."/>
            <person name="Spirin V."/>
            <person name="Szebenyi C."/>
            <person name="Tomsovsky M."/>
            <person name="Tulloss R.E."/>
            <person name="Uehling J."/>
            <person name="Grigoriev I.V."/>
            <person name="Vagvolgyi C."/>
            <person name="Papp T."/>
            <person name="Martin F.M."/>
            <person name="Miettinen O."/>
            <person name="Hibbett D.S."/>
            <person name="Nagy L.G."/>
        </authorList>
    </citation>
    <scope>NUCLEOTIDE SEQUENCE [LARGE SCALE GENOMIC DNA]</scope>
    <source>
        <strain evidence="1 2">HHB13444</strain>
    </source>
</reference>
<gene>
    <name evidence="1" type="ORF">K466DRAFT_457098</name>
</gene>
<protein>
    <submittedName>
        <fullName evidence="1">Uncharacterized protein</fullName>
    </submittedName>
</protein>
<evidence type="ECO:0000313" key="2">
    <source>
        <dbReference type="Proteomes" id="UP000308197"/>
    </source>
</evidence>
<dbReference type="EMBL" id="ML212368">
    <property type="protein sequence ID" value="TFK78714.1"/>
    <property type="molecule type" value="Genomic_DNA"/>
</dbReference>